<gene>
    <name evidence="2" type="ORF">BDA99DRAFT_520612</name>
</gene>
<dbReference type="EMBL" id="JAIXMP010000028">
    <property type="protein sequence ID" value="KAI9252281.1"/>
    <property type="molecule type" value="Genomic_DNA"/>
</dbReference>
<reference evidence="2" key="1">
    <citation type="journal article" date="2022" name="IScience">
        <title>Evolution of zygomycete secretomes and the origins of terrestrial fungal ecologies.</title>
        <authorList>
            <person name="Chang Y."/>
            <person name="Wang Y."/>
            <person name="Mondo S."/>
            <person name="Ahrendt S."/>
            <person name="Andreopoulos W."/>
            <person name="Barry K."/>
            <person name="Beard J."/>
            <person name="Benny G.L."/>
            <person name="Blankenship S."/>
            <person name="Bonito G."/>
            <person name="Cuomo C."/>
            <person name="Desiro A."/>
            <person name="Gervers K.A."/>
            <person name="Hundley H."/>
            <person name="Kuo A."/>
            <person name="LaButti K."/>
            <person name="Lang B.F."/>
            <person name="Lipzen A."/>
            <person name="O'Donnell K."/>
            <person name="Pangilinan J."/>
            <person name="Reynolds N."/>
            <person name="Sandor L."/>
            <person name="Smith M.E."/>
            <person name="Tsang A."/>
            <person name="Grigoriev I.V."/>
            <person name="Stajich J.E."/>
            <person name="Spatafora J.W."/>
        </authorList>
    </citation>
    <scope>NUCLEOTIDE SEQUENCE</scope>
    <source>
        <strain evidence="2">RSA 2281</strain>
    </source>
</reference>
<name>A0AAD5K2M3_9FUNG</name>
<dbReference type="AlphaFoldDB" id="A0AAD5K2M3"/>
<keyword evidence="3" id="KW-1185">Reference proteome</keyword>
<feature type="transmembrane region" description="Helical" evidence="1">
    <location>
        <begin position="45"/>
        <end position="61"/>
    </location>
</feature>
<sequence>MIIFWNCPSFVIDNLFHYYYTISAASCLLREYIIHACQSIKHLHILFIIIIIFFPPFPFVFPPTTHLEIMKLYIFPPICLRNH</sequence>
<evidence type="ECO:0000313" key="3">
    <source>
        <dbReference type="Proteomes" id="UP001209540"/>
    </source>
</evidence>
<feature type="transmembrane region" description="Helical" evidence="1">
    <location>
        <begin position="15"/>
        <end position="33"/>
    </location>
</feature>
<proteinExistence type="predicted"/>
<reference evidence="2" key="2">
    <citation type="submission" date="2023-02" db="EMBL/GenBank/DDBJ databases">
        <authorList>
            <consortium name="DOE Joint Genome Institute"/>
            <person name="Mondo S.J."/>
            <person name="Chang Y."/>
            <person name="Wang Y."/>
            <person name="Ahrendt S."/>
            <person name="Andreopoulos W."/>
            <person name="Barry K."/>
            <person name="Beard J."/>
            <person name="Benny G.L."/>
            <person name="Blankenship S."/>
            <person name="Bonito G."/>
            <person name="Cuomo C."/>
            <person name="Desiro A."/>
            <person name="Gervers K.A."/>
            <person name="Hundley H."/>
            <person name="Kuo A."/>
            <person name="LaButti K."/>
            <person name="Lang B.F."/>
            <person name="Lipzen A."/>
            <person name="O'Donnell K."/>
            <person name="Pangilinan J."/>
            <person name="Reynolds N."/>
            <person name="Sandor L."/>
            <person name="Smith M.W."/>
            <person name="Tsang A."/>
            <person name="Grigoriev I.V."/>
            <person name="Stajich J.E."/>
            <person name="Spatafora J.W."/>
        </authorList>
    </citation>
    <scope>NUCLEOTIDE SEQUENCE</scope>
    <source>
        <strain evidence="2">RSA 2281</strain>
    </source>
</reference>
<keyword evidence="1" id="KW-1133">Transmembrane helix</keyword>
<dbReference type="Proteomes" id="UP001209540">
    <property type="component" value="Unassembled WGS sequence"/>
</dbReference>
<keyword evidence="1" id="KW-0812">Transmembrane</keyword>
<protein>
    <submittedName>
        <fullName evidence="2">Uncharacterized protein</fullName>
    </submittedName>
</protein>
<evidence type="ECO:0000256" key="1">
    <source>
        <dbReference type="SAM" id="Phobius"/>
    </source>
</evidence>
<accession>A0AAD5K2M3</accession>
<evidence type="ECO:0000313" key="2">
    <source>
        <dbReference type="EMBL" id="KAI9252281.1"/>
    </source>
</evidence>
<organism evidence="2 3">
    <name type="scientific">Phascolomyces articulosus</name>
    <dbReference type="NCBI Taxonomy" id="60185"/>
    <lineage>
        <taxon>Eukaryota</taxon>
        <taxon>Fungi</taxon>
        <taxon>Fungi incertae sedis</taxon>
        <taxon>Mucoromycota</taxon>
        <taxon>Mucoromycotina</taxon>
        <taxon>Mucoromycetes</taxon>
        <taxon>Mucorales</taxon>
        <taxon>Lichtheimiaceae</taxon>
        <taxon>Phascolomyces</taxon>
    </lineage>
</organism>
<keyword evidence="1" id="KW-0472">Membrane</keyword>
<comment type="caution">
    <text evidence="2">The sequence shown here is derived from an EMBL/GenBank/DDBJ whole genome shotgun (WGS) entry which is preliminary data.</text>
</comment>